<dbReference type="EMBL" id="BDQE01000121">
    <property type="protein sequence ID" value="GBH22829.1"/>
    <property type="molecule type" value="Genomic_RNA"/>
</dbReference>
<dbReference type="AlphaFoldDB" id="A0A2V0RBV2"/>
<reference evidence="1" key="1">
    <citation type="submission" date="2017-04" db="EMBL/GenBank/DDBJ databases">
        <title>Unveiling RNA virosphere associated with marine microorganisms.</title>
        <authorList>
            <person name="Urayama S."/>
            <person name="Takaki Y."/>
            <person name="Nishi S."/>
            <person name="Yoshida Y."/>
            <person name="Deguchi S."/>
            <person name="Takai K."/>
            <person name="Nunoura T."/>
        </authorList>
    </citation>
    <scope>NUCLEOTIDE SEQUENCE</scope>
</reference>
<organism evidence="1">
    <name type="scientific">viral metagenome</name>
    <dbReference type="NCBI Taxonomy" id="1070528"/>
    <lineage>
        <taxon>unclassified sequences</taxon>
        <taxon>metagenomes</taxon>
        <taxon>organismal metagenomes</taxon>
    </lineage>
</organism>
<sequence>MANSFAGLIIINKSPSDNCLFGDGIAVLVTLGDVNGVSTARGQLYKYDAQWEPKTDDLTGTFVLSTADAIAFQPYFDFQEQSAQGTAAPAAALITKVEAFNSAYRNSTEYSAPYLEGIYNNG</sequence>
<proteinExistence type="predicted"/>
<accession>A0A2V0RBV2</accession>
<protein>
    <submittedName>
        <fullName evidence="1">Uncharacterized protein</fullName>
    </submittedName>
</protein>
<evidence type="ECO:0000313" key="1">
    <source>
        <dbReference type="EMBL" id="GBH22829.1"/>
    </source>
</evidence>
<name>A0A2V0RBV2_9ZZZZ</name>
<comment type="caution">
    <text evidence="1">The sequence shown here is derived from an EMBL/GenBank/DDBJ whole genome shotgun (WGS) entry which is preliminary data.</text>
</comment>